<feature type="non-terminal residue" evidence="1">
    <location>
        <position position="1"/>
    </location>
</feature>
<dbReference type="AlphaFoldDB" id="A0A4Y2LM38"/>
<name>A0A4Y2LM38_ARAVE</name>
<accession>A0A4Y2LM38</accession>
<reference evidence="1 2" key="1">
    <citation type="journal article" date="2019" name="Sci. Rep.">
        <title>Orb-weaving spider Araneus ventricosus genome elucidates the spidroin gene catalogue.</title>
        <authorList>
            <person name="Kono N."/>
            <person name="Nakamura H."/>
            <person name="Ohtoshi R."/>
            <person name="Moran D.A.P."/>
            <person name="Shinohara A."/>
            <person name="Yoshida Y."/>
            <person name="Fujiwara M."/>
            <person name="Mori M."/>
            <person name="Tomita M."/>
            <person name="Arakawa K."/>
        </authorList>
    </citation>
    <scope>NUCLEOTIDE SEQUENCE [LARGE SCALE GENOMIC DNA]</scope>
</reference>
<keyword evidence="2" id="KW-1185">Reference proteome</keyword>
<protein>
    <submittedName>
        <fullName evidence="1">Uncharacterized protein</fullName>
    </submittedName>
</protein>
<dbReference type="Proteomes" id="UP000499080">
    <property type="component" value="Unassembled WGS sequence"/>
</dbReference>
<dbReference type="EMBL" id="BGPR01119198">
    <property type="protein sequence ID" value="GBN15063.1"/>
    <property type="molecule type" value="Genomic_DNA"/>
</dbReference>
<gene>
    <name evidence="1" type="ORF">AVEN_233629_1</name>
</gene>
<proteinExistence type="predicted"/>
<evidence type="ECO:0000313" key="2">
    <source>
        <dbReference type="Proteomes" id="UP000499080"/>
    </source>
</evidence>
<comment type="caution">
    <text evidence="1">The sequence shown here is derived from an EMBL/GenBank/DDBJ whole genome shotgun (WGS) entry which is preliminary data.</text>
</comment>
<sequence>IPGLPNHLGSDFAAKHFGSPALGPMLAEVACVQDGICFHPSHLPGPSLGYRWIALDISLLHVREYVRENTGSFPFIYFRVGQKFNINNHTLDPSGLS</sequence>
<evidence type="ECO:0000313" key="1">
    <source>
        <dbReference type="EMBL" id="GBN15063.1"/>
    </source>
</evidence>
<organism evidence="1 2">
    <name type="scientific">Araneus ventricosus</name>
    <name type="common">Orbweaver spider</name>
    <name type="synonym">Epeira ventricosa</name>
    <dbReference type="NCBI Taxonomy" id="182803"/>
    <lineage>
        <taxon>Eukaryota</taxon>
        <taxon>Metazoa</taxon>
        <taxon>Ecdysozoa</taxon>
        <taxon>Arthropoda</taxon>
        <taxon>Chelicerata</taxon>
        <taxon>Arachnida</taxon>
        <taxon>Araneae</taxon>
        <taxon>Araneomorphae</taxon>
        <taxon>Entelegynae</taxon>
        <taxon>Araneoidea</taxon>
        <taxon>Araneidae</taxon>
        <taxon>Araneus</taxon>
    </lineage>
</organism>